<organism evidence="2 3">
    <name type="scientific">Rosa chinensis</name>
    <name type="common">China rose</name>
    <dbReference type="NCBI Taxonomy" id="74649"/>
    <lineage>
        <taxon>Eukaryota</taxon>
        <taxon>Viridiplantae</taxon>
        <taxon>Streptophyta</taxon>
        <taxon>Embryophyta</taxon>
        <taxon>Tracheophyta</taxon>
        <taxon>Spermatophyta</taxon>
        <taxon>Magnoliopsida</taxon>
        <taxon>eudicotyledons</taxon>
        <taxon>Gunneridae</taxon>
        <taxon>Pentapetalae</taxon>
        <taxon>rosids</taxon>
        <taxon>fabids</taxon>
        <taxon>Rosales</taxon>
        <taxon>Rosaceae</taxon>
        <taxon>Rosoideae</taxon>
        <taxon>Rosoideae incertae sedis</taxon>
        <taxon>Rosa</taxon>
    </lineage>
</organism>
<evidence type="ECO:0000313" key="2">
    <source>
        <dbReference type="EMBL" id="PRQ57808.1"/>
    </source>
</evidence>
<keyword evidence="1" id="KW-0812">Transmembrane</keyword>
<dbReference type="AlphaFoldDB" id="A0A2P6SGK3"/>
<reference evidence="2 3" key="1">
    <citation type="journal article" date="2018" name="Nat. Genet.">
        <title>The Rosa genome provides new insights in the design of modern roses.</title>
        <authorList>
            <person name="Bendahmane M."/>
        </authorList>
    </citation>
    <scope>NUCLEOTIDE SEQUENCE [LARGE SCALE GENOMIC DNA]</scope>
    <source>
        <strain evidence="3">cv. Old Blush</strain>
    </source>
</reference>
<dbReference type="Gramene" id="PRQ57808">
    <property type="protein sequence ID" value="PRQ57808"/>
    <property type="gene ID" value="RchiOBHm_Chr1g0352381"/>
</dbReference>
<gene>
    <name evidence="2" type="ORF">RchiOBHm_Chr1g0352381</name>
</gene>
<dbReference type="Proteomes" id="UP000238479">
    <property type="component" value="Chromosome 1"/>
</dbReference>
<sequence>MITCLKGDPEDQGLPKYTSLFNCIAGICLMFTGSSFFLWAKRKGRFPRLFMTLQRNLIERGIFIVRRMLEGMKSLHECCIIYPAGIPL</sequence>
<keyword evidence="1" id="KW-0472">Membrane</keyword>
<feature type="transmembrane region" description="Helical" evidence="1">
    <location>
        <begin position="19"/>
        <end position="40"/>
    </location>
</feature>
<keyword evidence="3" id="KW-1185">Reference proteome</keyword>
<protein>
    <submittedName>
        <fullName evidence="2">Uncharacterized protein</fullName>
    </submittedName>
</protein>
<evidence type="ECO:0000256" key="1">
    <source>
        <dbReference type="SAM" id="Phobius"/>
    </source>
</evidence>
<comment type="caution">
    <text evidence="2">The sequence shown here is derived from an EMBL/GenBank/DDBJ whole genome shotgun (WGS) entry which is preliminary data.</text>
</comment>
<evidence type="ECO:0000313" key="3">
    <source>
        <dbReference type="Proteomes" id="UP000238479"/>
    </source>
</evidence>
<name>A0A2P6SGK3_ROSCH</name>
<dbReference type="EMBL" id="PDCK01000039">
    <property type="protein sequence ID" value="PRQ57808.1"/>
    <property type="molecule type" value="Genomic_DNA"/>
</dbReference>
<proteinExistence type="predicted"/>
<keyword evidence="1" id="KW-1133">Transmembrane helix</keyword>
<accession>A0A2P6SGK3</accession>